<protein>
    <recommendedName>
        <fullName evidence="4">Tesmin/TSO1-like CXC domain-containing protein</fullName>
    </recommendedName>
</protein>
<dbReference type="AlphaFoldDB" id="A0A9P0D2K4"/>
<proteinExistence type="predicted"/>
<keyword evidence="3" id="KW-1185">Reference proteome</keyword>
<gene>
    <name evidence="2" type="ORF">PSYICH_LOCUS10516</name>
</gene>
<accession>A0A9P0D2K4</accession>
<dbReference type="OrthoDB" id="8195485at2759"/>
<sequence length="168" mass="18338">MSSGSENTFSNCIITCTIIGTTGNLEKSFRNYYSGVLGAAELYSGIIITRGWLCGGAREVNWGRNGSVHESRSKLVTGFWGCLIQFWHWKYPGVHEGDNISCSCQTDCGTRCGCRRKGLECSLACKHCDGINCSNQKGTSNGAKDTDEEEDEGGGEDIEGEEEFEQHV</sequence>
<dbReference type="EMBL" id="OV651816">
    <property type="protein sequence ID" value="CAH1109329.1"/>
    <property type="molecule type" value="Genomic_DNA"/>
</dbReference>
<feature type="region of interest" description="Disordered" evidence="1">
    <location>
        <begin position="136"/>
        <end position="168"/>
    </location>
</feature>
<name>A0A9P0D2K4_9CUCU</name>
<evidence type="ECO:0000313" key="2">
    <source>
        <dbReference type="EMBL" id="CAH1109329.1"/>
    </source>
</evidence>
<dbReference type="Proteomes" id="UP001153636">
    <property type="component" value="Chromosome 4"/>
</dbReference>
<evidence type="ECO:0000313" key="3">
    <source>
        <dbReference type="Proteomes" id="UP001153636"/>
    </source>
</evidence>
<organism evidence="2 3">
    <name type="scientific">Psylliodes chrysocephalus</name>
    <dbReference type="NCBI Taxonomy" id="3402493"/>
    <lineage>
        <taxon>Eukaryota</taxon>
        <taxon>Metazoa</taxon>
        <taxon>Ecdysozoa</taxon>
        <taxon>Arthropoda</taxon>
        <taxon>Hexapoda</taxon>
        <taxon>Insecta</taxon>
        <taxon>Pterygota</taxon>
        <taxon>Neoptera</taxon>
        <taxon>Endopterygota</taxon>
        <taxon>Coleoptera</taxon>
        <taxon>Polyphaga</taxon>
        <taxon>Cucujiformia</taxon>
        <taxon>Chrysomeloidea</taxon>
        <taxon>Chrysomelidae</taxon>
        <taxon>Galerucinae</taxon>
        <taxon>Alticini</taxon>
        <taxon>Psylliodes</taxon>
    </lineage>
</organism>
<reference evidence="2" key="1">
    <citation type="submission" date="2022-01" db="EMBL/GenBank/DDBJ databases">
        <authorList>
            <person name="King R."/>
        </authorList>
    </citation>
    <scope>NUCLEOTIDE SEQUENCE</scope>
</reference>
<evidence type="ECO:0008006" key="4">
    <source>
        <dbReference type="Google" id="ProtNLM"/>
    </source>
</evidence>
<feature type="compositionally biased region" description="Acidic residues" evidence="1">
    <location>
        <begin position="146"/>
        <end position="168"/>
    </location>
</feature>
<evidence type="ECO:0000256" key="1">
    <source>
        <dbReference type="SAM" id="MobiDB-lite"/>
    </source>
</evidence>